<protein>
    <submittedName>
        <fullName evidence="1">Uncharacterized protein</fullName>
    </submittedName>
</protein>
<keyword evidence="2" id="KW-1185">Reference proteome</keyword>
<dbReference type="OrthoDB" id="49058at2759"/>
<sequence>MATSRVARATLDVRGYAADGSAHRVSARASFEYAYETREDDANATVRVMLTPSDGRATFARYACALTRERFETMRREQSLTLRTARECAETCGRALEKAARGEGLAVLACDAKSGKARLEIVEEYANRLVSVMEMEFEMMDDVEVRARVSEEYGRMKRTLAAYEAKFGRLEA</sequence>
<evidence type="ECO:0000313" key="1">
    <source>
        <dbReference type="EMBL" id="ABO98228.1"/>
    </source>
</evidence>
<proteinExistence type="predicted"/>
<dbReference type="EMBL" id="CP000590">
    <property type="protein sequence ID" value="ABO98228.1"/>
    <property type="molecule type" value="Genomic_DNA"/>
</dbReference>
<name>A4S3K5_OSTLU</name>
<gene>
    <name evidence="1" type="ORF">OSTLU_26086</name>
</gene>
<dbReference type="InterPro" id="IPR038558">
    <property type="entry name" value="SAS-6_N_sf"/>
</dbReference>
<dbReference type="Gene3D" id="2.170.210.20">
    <property type="entry name" value="Spindle assembly abnormal protein 6, N-terminal domain"/>
    <property type="match status" value="1"/>
</dbReference>
<dbReference type="HOGENOM" id="CLU_1557820_0_0_1"/>
<dbReference type="OMA" id="THWRYER"/>
<evidence type="ECO:0000313" key="2">
    <source>
        <dbReference type="Proteomes" id="UP000001568"/>
    </source>
</evidence>
<dbReference type="Proteomes" id="UP000001568">
    <property type="component" value="Chromosome 10"/>
</dbReference>
<dbReference type="RefSeq" id="XP_001419935.1">
    <property type="nucleotide sequence ID" value="XM_001419898.1"/>
</dbReference>
<dbReference type="KEGG" id="olu:OSTLU_26086"/>
<accession>A4S3K5</accession>
<dbReference type="AlphaFoldDB" id="A4S3K5"/>
<dbReference type="GeneID" id="5004065"/>
<dbReference type="Gramene" id="ABO98228">
    <property type="protein sequence ID" value="ABO98228"/>
    <property type="gene ID" value="OSTLU_26086"/>
</dbReference>
<organism evidence="1 2">
    <name type="scientific">Ostreococcus lucimarinus (strain CCE9901)</name>
    <dbReference type="NCBI Taxonomy" id="436017"/>
    <lineage>
        <taxon>Eukaryota</taxon>
        <taxon>Viridiplantae</taxon>
        <taxon>Chlorophyta</taxon>
        <taxon>Mamiellophyceae</taxon>
        <taxon>Mamiellales</taxon>
        <taxon>Bathycoccaceae</taxon>
        <taxon>Ostreococcus</taxon>
    </lineage>
</organism>
<reference evidence="1 2" key="1">
    <citation type="journal article" date="2007" name="Proc. Natl. Acad. Sci. U.S.A.">
        <title>The tiny eukaryote Ostreococcus provides genomic insights into the paradox of plankton speciation.</title>
        <authorList>
            <person name="Palenik B."/>
            <person name="Grimwood J."/>
            <person name="Aerts A."/>
            <person name="Rouze P."/>
            <person name="Salamov A."/>
            <person name="Putnam N."/>
            <person name="Dupont C."/>
            <person name="Jorgensen R."/>
            <person name="Derelle E."/>
            <person name="Rombauts S."/>
            <person name="Zhou K."/>
            <person name="Otillar R."/>
            <person name="Merchant S.S."/>
            <person name="Podell S."/>
            <person name="Gaasterland T."/>
            <person name="Napoli C."/>
            <person name="Gendler K."/>
            <person name="Manuell A."/>
            <person name="Tai V."/>
            <person name="Vallon O."/>
            <person name="Piganeau G."/>
            <person name="Jancek S."/>
            <person name="Heijde M."/>
            <person name="Jabbari K."/>
            <person name="Bowler C."/>
            <person name="Lohr M."/>
            <person name="Robbens S."/>
            <person name="Werner G."/>
            <person name="Dubchak I."/>
            <person name="Pazour G.J."/>
            <person name="Ren Q."/>
            <person name="Paulsen I."/>
            <person name="Delwiche C."/>
            <person name="Schmutz J."/>
            <person name="Rokhsar D."/>
            <person name="Van de Peer Y."/>
            <person name="Moreau H."/>
            <person name="Grigoriev I.V."/>
        </authorList>
    </citation>
    <scope>NUCLEOTIDE SEQUENCE [LARGE SCALE GENOMIC DNA]</scope>
    <source>
        <strain evidence="1 2">CCE9901</strain>
    </source>
</reference>